<feature type="transmembrane region" description="Helical" evidence="18">
    <location>
        <begin position="319"/>
        <end position="339"/>
    </location>
</feature>
<feature type="transmembrane region" description="Helical" evidence="18">
    <location>
        <begin position="345"/>
        <end position="367"/>
    </location>
</feature>
<keyword evidence="4 18" id="KW-0812">Transmembrane</keyword>
<evidence type="ECO:0000256" key="12">
    <source>
        <dbReference type="ARBA" id="ARBA00052723"/>
    </source>
</evidence>
<comment type="catalytic activity">
    <reaction evidence="13">
        <text>N-hexadecanoylsphinganine + a 1,2-diacyl-sn-glycero-3-phosphoethanolamine = N-hexadecanoyl-sphinganine-1-phosphoethanolamine + a 1,2-diacyl-sn-glycerol</text>
        <dbReference type="Rhea" id="RHEA:42128"/>
        <dbReference type="ChEBI" id="CHEBI:17815"/>
        <dbReference type="ChEBI" id="CHEBI:64612"/>
        <dbReference type="ChEBI" id="CHEBI:67042"/>
        <dbReference type="ChEBI" id="CHEBI:78654"/>
    </reaction>
    <physiologicalReaction direction="left-to-right" evidence="13">
        <dbReference type="Rhea" id="RHEA:42129"/>
    </physiologicalReaction>
</comment>
<evidence type="ECO:0000256" key="18">
    <source>
        <dbReference type="SAM" id="Phobius"/>
    </source>
</evidence>
<dbReference type="SMART" id="SM00454">
    <property type="entry name" value="SAM"/>
    <property type="match status" value="1"/>
</dbReference>
<evidence type="ECO:0000259" key="19">
    <source>
        <dbReference type="PROSITE" id="PS50105"/>
    </source>
</evidence>
<comment type="similarity">
    <text evidence="2">Belongs to the sphingomyelin synthase family.</text>
</comment>
<dbReference type="SUPFAM" id="SSF47769">
    <property type="entry name" value="SAM/Pointed domain"/>
    <property type="match status" value="1"/>
</dbReference>
<keyword evidence="6 18" id="KW-1133">Transmembrane helix</keyword>
<feature type="domain" description="SAM" evidence="19">
    <location>
        <begin position="12"/>
        <end position="78"/>
    </location>
</feature>
<evidence type="ECO:0000256" key="7">
    <source>
        <dbReference type="ARBA" id="ARBA00023098"/>
    </source>
</evidence>
<comment type="catalytic activity">
    <reaction evidence="12">
        <text>N-hexadecanoyl-(4R)-hydroxysphinganine + a 1,2-diacyl-sn-glycero-3-phosphoethanolamine = N-hexadecanoyl-(4R)-hydroxysphinganine-1-phosphoethanolamine + a 1,2-diacyl-sn-glycerol</text>
        <dbReference type="Rhea" id="RHEA:42144"/>
        <dbReference type="ChEBI" id="CHEBI:17815"/>
        <dbReference type="ChEBI" id="CHEBI:64612"/>
        <dbReference type="ChEBI" id="CHEBI:65107"/>
        <dbReference type="ChEBI" id="CHEBI:78656"/>
    </reaction>
    <physiologicalReaction direction="left-to-right" evidence="12">
        <dbReference type="Rhea" id="RHEA:42145"/>
    </physiologicalReaction>
</comment>
<dbReference type="InterPro" id="IPR045221">
    <property type="entry name" value="Sphingomyelin_synth-like"/>
</dbReference>
<evidence type="ECO:0000313" key="21">
    <source>
        <dbReference type="Proteomes" id="UP001591681"/>
    </source>
</evidence>
<evidence type="ECO:0000256" key="9">
    <source>
        <dbReference type="ARBA" id="ARBA00049904"/>
    </source>
</evidence>
<evidence type="ECO:0000256" key="5">
    <source>
        <dbReference type="ARBA" id="ARBA00022919"/>
    </source>
</evidence>
<dbReference type="GO" id="GO:0046513">
    <property type="term" value="P:ceramide biosynthetic process"/>
    <property type="evidence" value="ECO:0007669"/>
    <property type="project" value="UniProtKB-ARBA"/>
</dbReference>
<reference evidence="20 21" key="1">
    <citation type="submission" date="2024-09" db="EMBL/GenBank/DDBJ databases">
        <title>A chromosome-level genome assembly of Gray's grenadier anchovy, Coilia grayii.</title>
        <authorList>
            <person name="Fu Z."/>
        </authorList>
    </citation>
    <scope>NUCLEOTIDE SEQUENCE [LARGE SCALE GENOMIC DNA]</scope>
    <source>
        <strain evidence="20">G4</strain>
        <tissue evidence="20">Muscle</tissue>
    </source>
</reference>
<comment type="catalytic activity">
    <reaction evidence="9">
        <text>an N-acylsphing-4-enine + a 1,2-diacyl-sn-glycero-3-phosphoethanolamine = an N-acylsphing-4-enine 1-phosphoethanolamine + a 1,2-diacyl-sn-glycerol</text>
        <dbReference type="Rhea" id="RHEA:36079"/>
        <dbReference type="ChEBI" id="CHEBI:17815"/>
        <dbReference type="ChEBI" id="CHEBI:52639"/>
        <dbReference type="ChEBI" id="CHEBI:64612"/>
        <dbReference type="ChEBI" id="CHEBI:73203"/>
    </reaction>
    <physiologicalReaction direction="left-to-right" evidence="9">
        <dbReference type="Rhea" id="RHEA:36080"/>
    </physiologicalReaction>
</comment>
<dbReference type="Gene3D" id="1.10.150.50">
    <property type="entry name" value="Transcription Factor, Ets-1"/>
    <property type="match status" value="1"/>
</dbReference>
<dbReference type="InterPro" id="IPR013761">
    <property type="entry name" value="SAM/pointed_sf"/>
</dbReference>
<dbReference type="AlphaFoldDB" id="A0ABD1KST3"/>
<dbReference type="Proteomes" id="UP001591681">
    <property type="component" value="Unassembled WGS sequence"/>
</dbReference>
<feature type="transmembrane region" description="Helical" evidence="18">
    <location>
        <begin position="197"/>
        <end position="220"/>
    </location>
</feature>
<comment type="caution">
    <text evidence="20">The sequence shown here is derived from an EMBL/GenBank/DDBJ whole genome shotgun (WGS) entry which is preliminary data.</text>
</comment>
<dbReference type="Pfam" id="PF00536">
    <property type="entry name" value="SAM_1"/>
    <property type="match status" value="1"/>
</dbReference>
<evidence type="ECO:0000313" key="20">
    <source>
        <dbReference type="EMBL" id="KAL2102234.1"/>
    </source>
</evidence>
<dbReference type="FunFam" id="1.10.150.50:FF:000037">
    <property type="entry name" value="sphingomyelin synthase-related protein 1 isoform X1"/>
    <property type="match status" value="1"/>
</dbReference>
<dbReference type="GO" id="GO:0016740">
    <property type="term" value="F:transferase activity"/>
    <property type="evidence" value="ECO:0007669"/>
    <property type="project" value="UniProtKB-KW"/>
</dbReference>
<sequence length="415" mass="47989">MSVQAEWGVSGWSVEQVGRWLEAEGFPDYVPLLCDQHRLDGLSLLSLREADLRTPPLQMTVLGDIKRLMLAVNRLQCKNPSIVQELVLTHSDEREAEGSTVQCNGRHEHKDECEGTAYSRLQTPFQKSSEHWHPYTNRKWRDTQLDPEYWKTALSAVYVMFVCGVTAFFMVIVHERVPDMHTYPPLPDIFLDSVPRIPWAFAMAEVCGLTLGIMLILVLLLHRHRSILFRRLCSLTGTVFLLRCVTMLITSLSVPGVHLQCSEKVYLDSWGKIQRALTIWSGLGMTLTGVHTCGDYMFSGHTVVLTMLNFFITEYTPRGWYFLHTVSWVLNLFGIFFILAGHEHYSIDVFVAFYLTTRLFLYYHTLANTRAYQRSRRARIWFPLFSFFECNVEGPVPNRYCWPFPRPHLLKIIIG</sequence>
<keyword evidence="7" id="KW-0443">Lipid metabolism</keyword>
<evidence type="ECO:0000256" key="14">
    <source>
        <dbReference type="ARBA" id="ARBA00057029"/>
    </source>
</evidence>
<dbReference type="Pfam" id="PF14360">
    <property type="entry name" value="PAP2_C"/>
    <property type="match status" value="1"/>
</dbReference>
<evidence type="ECO:0000256" key="2">
    <source>
        <dbReference type="ARBA" id="ARBA00005441"/>
    </source>
</evidence>
<feature type="transmembrane region" description="Helical" evidence="18">
    <location>
        <begin position="156"/>
        <end position="177"/>
    </location>
</feature>
<comment type="subcellular location">
    <subcellularLocation>
        <location evidence="1">Membrane</location>
        <topology evidence="1">Multi-pass membrane protein</topology>
    </subcellularLocation>
</comment>
<evidence type="ECO:0000256" key="10">
    <source>
        <dbReference type="ARBA" id="ARBA00050740"/>
    </source>
</evidence>
<accession>A0ABD1KST3</accession>
<keyword evidence="21" id="KW-1185">Reference proteome</keyword>
<evidence type="ECO:0000256" key="15">
    <source>
        <dbReference type="ARBA" id="ARBA00068267"/>
    </source>
</evidence>
<name>A0ABD1KST3_9TELE</name>
<dbReference type="CDD" id="cd09515">
    <property type="entry name" value="SAM_SGMS1-like"/>
    <property type="match status" value="1"/>
</dbReference>
<evidence type="ECO:0000256" key="11">
    <source>
        <dbReference type="ARBA" id="ARBA00051872"/>
    </source>
</evidence>
<keyword evidence="3" id="KW-0808">Transferase</keyword>
<evidence type="ECO:0000256" key="4">
    <source>
        <dbReference type="ARBA" id="ARBA00022692"/>
    </source>
</evidence>
<keyword evidence="5" id="KW-0746">Sphingolipid metabolism</keyword>
<keyword evidence="8 18" id="KW-0472">Membrane</keyword>
<dbReference type="PROSITE" id="PS50105">
    <property type="entry name" value="SAM_DOMAIN"/>
    <property type="match status" value="1"/>
</dbReference>
<comment type="function">
    <text evidence="14">Synthesizes sphingolipids through transfer of a phosphatidyl head group from a glycerophospholipid on to the primary hydroxyl of a ceramide in the lumen of the endoplasmic reticulum. Catalyzes the synthesis of ceramide phosphoethanolamines (CPEs) (such as N-acylsphing-4-enine 1-phosphoethanolamine) by transferring phosphoethanolamine head group, which is smaller and more hydrophilic than the phosphocholine (PC) headgroup transferred in the canonical sphingomyelin synthesis (SMS) reaction by SMS1 or SMS2, from a phosphatidylethanolamine (1,2-diacyl-sn-glycero-3-phosphoethanolamine, PE) to a ceramide (such as N-acylsphing-4-enine). The larger PC prevents an efficient fit in the enzyme's catalytic pocket, leading to little or no SMS activity. In vitro, in the absence of ceramide, it has PLC activity with preference for phosphatidylinositol and phosphatidic acid, but also hydrolyzes phosphatidylethanolamine.</text>
</comment>
<feature type="transmembrane region" description="Helical" evidence="18">
    <location>
        <begin position="277"/>
        <end position="298"/>
    </location>
</feature>
<evidence type="ECO:0000256" key="16">
    <source>
        <dbReference type="ARBA" id="ARBA00079545"/>
    </source>
</evidence>
<dbReference type="PANTHER" id="PTHR21290:SF25">
    <property type="entry name" value="SPHINGOMYELIN SYNTHASE-RELATED PROTEIN 1"/>
    <property type="match status" value="1"/>
</dbReference>
<comment type="catalytic activity">
    <reaction evidence="11">
        <text>an N-acyl-(4R)-4-hydroxysphinganine + a 1,2-diacyl-sn-glycero-3-phosphoethanolamine = an N-acyl-(4R)-4-hydroxysphinganine-1-phosphoethanolamine + a 1,2-diacyl-sn-glycerol</text>
        <dbReference type="Rhea" id="RHEA:42148"/>
        <dbReference type="ChEBI" id="CHEBI:17815"/>
        <dbReference type="ChEBI" id="CHEBI:31998"/>
        <dbReference type="ChEBI" id="CHEBI:64612"/>
        <dbReference type="ChEBI" id="CHEBI:78657"/>
    </reaction>
    <physiologicalReaction direction="left-to-right" evidence="11">
        <dbReference type="Rhea" id="RHEA:42149"/>
    </physiologicalReaction>
</comment>
<evidence type="ECO:0000256" key="6">
    <source>
        <dbReference type="ARBA" id="ARBA00022989"/>
    </source>
</evidence>
<evidence type="ECO:0000256" key="8">
    <source>
        <dbReference type="ARBA" id="ARBA00023136"/>
    </source>
</evidence>
<evidence type="ECO:0000256" key="3">
    <source>
        <dbReference type="ARBA" id="ARBA00022679"/>
    </source>
</evidence>
<dbReference type="PANTHER" id="PTHR21290">
    <property type="entry name" value="SPHINGOMYELIN SYNTHETASE"/>
    <property type="match status" value="1"/>
</dbReference>
<dbReference type="GO" id="GO:0016020">
    <property type="term" value="C:membrane"/>
    <property type="evidence" value="ECO:0007669"/>
    <property type="project" value="UniProtKB-SubCell"/>
</dbReference>
<comment type="catalytic activity">
    <reaction evidence="10">
        <text>an N-acylsphinganine + a 1,2-diacyl-sn-glycero-3-phosphoethanolamine = an N-acylsphinganine-1-phosphoethanolamine + a 1,2-diacyl-sn-glycerol</text>
        <dbReference type="Rhea" id="RHEA:42136"/>
        <dbReference type="ChEBI" id="CHEBI:17815"/>
        <dbReference type="ChEBI" id="CHEBI:31488"/>
        <dbReference type="ChEBI" id="CHEBI:64612"/>
        <dbReference type="ChEBI" id="CHEBI:78655"/>
    </reaction>
    <physiologicalReaction direction="left-to-right" evidence="10">
        <dbReference type="Rhea" id="RHEA:42137"/>
    </physiologicalReaction>
</comment>
<dbReference type="InterPro" id="IPR025749">
    <property type="entry name" value="Sphingomyelin_synth-like_dom"/>
</dbReference>
<dbReference type="EMBL" id="JBHFQA010000002">
    <property type="protein sequence ID" value="KAL2102234.1"/>
    <property type="molecule type" value="Genomic_DNA"/>
</dbReference>
<evidence type="ECO:0000256" key="13">
    <source>
        <dbReference type="ARBA" id="ARBA00052803"/>
    </source>
</evidence>
<dbReference type="InterPro" id="IPR001660">
    <property type="entry name" value="SAM"/>
</dbReference>
<gene>
    <name evidence="20" type="ORF">ACEWY4_001402</name>
</gene>
<proteinExistence type="inferred from homology"/>
<protein>
    <recommendedName>
        <fullName evidence="15">Sphingomyelin synthase-related protein 1</fullName>
    </recommendedName>
    <alternativeName>
        <fullName evidence="17">Ceramide phosphoethanolamine synthase</fullName>
    </alternativeName>
    <alternativeName>
        <fullName evidence="16">Sterile alpha motif domain-containing protein 8</fullName>
    </alternativeName>
</protein>
<evidence type="ECO:0000256" key="17">
    <source>
        <dbReference type="ARBA" id="ARBA00083488"/>
    </source>
</evidence>
<evidence type="ECO:0000256" key="1">
    <source>
        <dbReference type="ARBA" id="ARBA00004141"/>
    </source>
</evidence>
<feature type="transmembrane region" description="Helical" evidence="18">
    <location>
        <begin position="232"/>
        <end position="257"/>
    </location>
</feature>
<organism evidence="20 21">
    <name type="scientific">Coilia grayii</name>
    <name type="common">Gray's grenadier anchovy</name>
    <dbReference type="NCBI Taxonomy" id="363190"/>
    <lineage>
        <taxon>Eukaryota</taxon>
        <taxon>Metazoa</taxon>
        <taxon>Chordata</taxon>
        <taxon>Craniata</taxon>
        <taxon>Vertebrata</taxon>
        <taxon>Euteleostomi</taxon>
        <taxon>Actinopterygii</taxon>
        <taxon>Neopterygii</taxon>
        <taxon>Teleostei</taxon>
        <taxon>Clupei</taxon>
        <taxon>Clupeiformes</taxon>
        <taxon>Clupeoidei</taxon>
        <taxon>Engraulidae</taxon>
        <taxon>Coilinae</taxon>
        <taxon>Coilia</taxon>
    </lineage>
</organism>